<evidence type="ECO:0000313" key="1">
    <source>
        <dbReference type="EMBL" id="GIJ62785.1"/>
    </source>
</evidence>
<organism evidence="1 2">
    <name type="scientific">Virgisporangium aurantiacum</name>
    <dbReference type="NCBI Taxonomy" id="175570"/>
    <lineage>
        <taxon>Bacteria</taxon>
        <taxon>Bacillati</taxon>
        <taxon>Actinomycetota</taxon>
        <taxon>Actinomycetes</taxon>
        <taxon>Micromonosporales</taxon>
        <taxon>Micromonosporaceae</taxon>
        <taxon>Virgisporangium</taxon>
    </lineage>
</organism>
<dbReference type="Proteomes" id="UP000612585">
    <property type="component" value="Unassembled WGS sequence"/>
</dbReference>
<name>A0A8J4E589_9ACTN</name>
<comment type="caution">
    <text evidence="1">The sequence shown here is derived from an EMBL/GenBank/DDBJ whole genome shotgun (WGS) entry which is preliminary data.</text>
</comment>
<sequence>MFGASTVTQYGARMGLYDTRCAVTGISLFTADTVMVGLDRDGDGHHPITLGIAGGYNGYGVIDEVVEDRNTELVMAYCLDRARDGQLVFDRHYKRDFGVPPRDIAALLGYFERNFCDSSDEQPALSLHGRPIVYCMMSKLVWDAVAGAFAPEQGTADVWFKELFGGSPIATAIYQPALPEVADQIRDMYAVDTFLRAHGIAWSTPDLDVHGAVYDDDETEAFVTGARSRFADVPAIQSALDRYVEEQARRADD</sequence>
<accession>A0A8J4E589</accession>
<dbReference type="AlphaFoldDB" id="A0A8J4E589"/>
<proteinExistence type="predicted"/>
<keyword evidence="2" id="KW-1185">Reference proteome</keyword>
<evidence type="ECO:0000313" key="2">
    <source>
        <dbReference type="Proteomes" id="UP000612585"/>
    </source>
</evidence>
<protein>
    <submittedName>
        <fullName evidence="1">Uncharacterized protein</fullName>
    </submittedName>
</protein>
<reference evidence="1" key="1">
    <citation type="submission" date="2021-01" db="EMBL/GenBank/DDBJ databases">
        <title>Whole genome shotgun sequence of Virgisporangium aurantiacum NBRC 16421.</title>
        <authorList>
            <person name="Komaki H."/>
            <person name="Tamura T."/>
        </authorList>
    </citation>
    <scope>NUCLEOTIDE SEQUENCE</scope>
    <source>
        <strain evidence="1">NBRC 16421</strain>
    </source>
</reference>
<gene>
    <name evidence="1" type="ORF">Vau01_103010</name>
</gene>
<dbReference type="EMBL" id="BOPG01000083">
    <property type="protein sequence ID" value="GIJ62785.1"/>
    <property type="molecule type" value="Genomic_DNA"/>
</dbReference>